<dbReference type="Proteomes" id="UP000008694">
    <property type="component" value="Unassembled WGS sequence"/>
</dbReference>
<protein>
    <submittedName>
        <fullName evidence="1">Predicted protein</fullName>
    </submittedName>
</protein>
<name>D7MPJ1_ARALL</name>
<dbReference type="HOGENOM" id="CLU_2761244_0_0_1"/>
<evidence type="ECO:0000313" key="1">
    <source>
        <dbReference type="EMBL" id="EFH42034.1"/>
    </source>
</evidence>
<accession>D7MPJ1</accession>
<dbReference type="Gramene" id="scaffold_801417.1">
    <property type="protein sequence ID" value="scaffold_801417.1"/>
    <property type="gene ID" value="scaffold_801417.1"/>
</dbReference>
<evidence type="ECO:0000313" key="2">
    <source>
        <dbReference type="Proteomes" id="UP000008694"/>
    </source>
</evidence>
<organism evidence="2">
    <name type="scientific">Arabidopsis lyrata subsp. lyrata</name>
    <name type="common">Lyre-leaved rock-cress</name>
    <dbReference type="NCBI Taxonomy" id="81972"/>
    <lineage>
        <taxon>Eukaryota</taxon>
        <taxon>Viridiplantae</taxon>
        <taxon>Streptophyta</taxon>
        <taxon>Embryophyta</taxon>
        <taxon>Tracheophyta</taxon>
        <taxon>Spermatophyta</taxon>
        <taxon>Magnoliopsida</taxon>
        <taxon>eudicotyledons</taxon>
        <taxon>Gunneridae</taxon>
        <taxon>Pentapetalae</taxon>
        <taxon>rosids</taxon>
        <taxon>malvids</taxon>
        <taxon>Brassicales</taxon>
        <taxon>Brassicaceae</taxon>
        <taxon>Camelineae</taxon>
        <taxon>Arabidopsis</taxon>
    </lineage>
</organism>
<reference evidence="2" key="1">
    <citation type="journal article" date="2011" name="Nat. Genet.">
        <title>The Arabidopsis lyrata genome sequence and the basis of rapid genome size change.</title>
        <authorList>
            <person name="Hu T.T."/>
            <person name="Pattyn P."/>
            <person name="Bakker E.G."/>
            <person name="Cao J."/>
            <person name="Cheng J.-F."/>
            <person name="Clark R.M."/>
            <person name="Fahlgren N."/>
            <person name="Fawcett J.A."/>
            <person name="Grimwood J."/>
            <person name="Gundlach H."/>
            <person name="Haberer G."/>
            <person name="Hollister J.D."/>
            <person name="Ossowski S."/>
            <person name="Ottilar R.P."/>
            <person name="Salamov A.A."/>
            <person name="Schneeberger K."/>
            <person name="Spannagl M."/>
            <person name="Wang X."/>
            <person name="Yang L."/>
            <person name="Nasrallah M.E."/>
            <person name="Bergelson J."/>
            <person name="Carrington J.C."/>
            <person name="Gaut B.S."/>
            <person name="Schmutz J."/>
            <person name="Mayer K.F.X."/>
            <person name="Van de Peer Y."/>
            <person name="Grigoriev I.V."/>
            <person name="Nordborg M."/>
            <person name="Weigel D."/>
            <person name="Guo Y.-L."/>
        </authorList>
    </citation>
    <scope>NUCLEOTIDE SEQUENCE [LARGE SCALE GENOMIC DNA]</scope>
    <source>
        <strain evidence="2">cv. MN47</strain>
    </source>
</reference>
<keyword evidence="2" id="KW-1185">Reference proteome</keyword>
<dbReference type="AlphaFoldDB" id="D7MPJ1"/>
<sequence length="70" mass="8103">MAQYHLSGWRNWSQSGQLLDYLEANEHSLLVVVIPLYDRVSKVLPRVLRRDQHKVVKILFTLSLPPTCSS</sequence>
<proteinExistence type="predicted"/>
<dbReference type="EMBL" id="GL348720">
    <property type="protein sequence ID" value="EFH42034.1"/>
    <property type="molecule type" value="Genomic_DNA"/>
</dbReference>
<gene>
    <name evidence="1" type="ORF">ARALYDRAFT_918017</name>
</gene>